<dbReference type="SMART" id="SM00342">
    <property type="entry name" value="HTH_ARAC"/>
    <property type="match status" value="1"/>
</dbReference>
<evidence type="ECO:0000256" key="1">
    <source>
        <dbReference type="ARBA" id="ARBA00023015"/>
    </source>
</evidence>
<organism evidence="6 8">
    <name type="scientific">Superficieibacter electus</name>
    <dbReference type="NCBI Taxonomy" id="2022662"/>
    <lineage>
        <taxon>Bacteria</taxon>
        <taxon>Pseudomonadati</taxon>
        <taxon>Pseudomonadota</taxon>
        <taxon>Gammaproteobacteria</taxon>
        <taxon>Enterobacterales</taxon>
        <taxon>Enterobacteriaceae</taxon>
        <taxon>Superficieibacter</taxon>
    </lineage>
</organism>
<dbReference type="RefSeq" id="WP_103676124.1">
    <property type="nucleotide sequence ID" value="NZ_PQGD01000010.1"/>
</dbReference>
<dbReference type="PROSITE" id="PS01124">
    <property type="entry name" value="HTH_ARAC_FAMILY_2"/>
    <property type="match status" value="1"/>
</dbReference>
<proteinExistence type="predicted"/>
<gene>
    <name evidence="6" type="ORF">CHU32_13945</name>
    <name evidence="5" type="ORF">CHU33_11020</name>
</gene>
<dbReference type="GO" id="GO:0003700">
    <property type="term" value="F:DNA-binding transcription factor activity"/>
    <property type="evidence" value="ECO:0007669"/>
    <property type="project" value="InterPro"/>
</dbReference>
<dbReference type="OrthoDB" id="2547276at2"/>
<dbReference type="EMBL" id="PQGD01000010">
    <property type="protein sequence ID" value="POP48365.1"/>
    <property type="molecule type" value="Genomic_DNA"/>
</dbReference>
<dbReference type="PANTHER" id="PTHR46796">
    <property type="entry name" value="HTH-TYPE TRANSCRIPTIONAL ACTIVATOR RHAS-RELATED"/>
    <property type="match status" value="1"/>
</dbReference>
<dbReference type="Proteomes" id="UP000247005">
    <property type="component" value="Unassembled WGS sequence"/>
</dbReference>
<keyword evidence="7" id="KW-1185">Reference proteome</keyword>
<evidence type="ECO:0000313" key="5">
    <source>
        <dbReference type="EMBL" id="POP44978.1"/>
    </source>
</evidence>
<dbReference type="InterPro" id="IPR011051">
    <property type="entry name" value="RmlC_Cupin_sf"/>
</dbReference>
<keyword evidence="1" id="KW-0805">Transcription regulation</keyword>
<evidence type="ECO:0000256" key="3">
    <source>
        <dbReference type="ARBA" id="ARBA00023163"/>
    </source>
</evidence>
<feature type="domain" description="HTH araC/xylS-type" evidence="4">
    <location>
        <begin position="172"/>
        <end position="270"/>
    </location>
</feature>
<evidence type="ECO:0000313" key="7">
    <source>
        <dbReference type="Proteomes" id="UP000237073"/>
    </source>
</evidence>
<dbReference type="InterPro" id="IPR009057">
    <property type="entry name" value="Homeodomain-like_sf"/>
</dbReference>
<evidence type="ECO:0000313" key="8">
    <source>
        <dbReference type="Proteomes" id="UP000247005"/>
    </source>
</evidence>
<evidence type="ECO:0000313" key="6">
    <source>
        <dbReference type="EMBL" id="POP48365.1"/>
    </source>
</evidence>
<dbReference type="SUPFAM" id="SSF46689">
    <property type="entry name" value="Homeodomain-like"/>
    <property type="match status" value="1"/>
</dbReference>
<reference evidence="7 8" key="1">
    <citation type="submission" date="2018-01" db="EMBL/GenBank/DDBJ databases">
        <title>Superficieibacter electus gen. nov., sp. nov., an extended-spectrum beta-lactamase possessing member of the Enterobacteriaceae family, isolated from intensive care unit surfaces.</title>
        <authorList>
            <person name="Potter R.F."/>
            <person name="D'Souza A.W."/>
        </authorList>
    </citation>
    <scope>NUCLEOTIDE SEQUENCE [LARGE SCALE GENOMIC DNA]</scope>
    <source>
        <strain evidence="6 8">BP-1</strain>
        <strain evidence="5 7">BP-2</strain>
    </source>
</reference>
<dbReference type="EMBL" id="PQGE01000008">
    <property type="protein sequence ID" value="POP44978.1"/>
    <property type="molecule type" value="Genomic_DNA"/>
</dbReference>
<dbReference type="InterPro" id="IPR018060">
    <property type="entry name" value="HTH_AraC"/>
</dbReference>
<keyword evidence="2" id="KW-0238">DNA-binding</keyword>
<dbReference type="Gene3D" id="1.10.10.60">
    <property type="entry name" value="Homeodomain-like"/>
    <property type="match status" value="1"/>
</dbReference>
<accession>A0A2P5GP71</accession>
<dbReference type="Proteomes" id="UP000237073">
    <property type="component" value="Unassembled WGS sequence"/>
</dbReference>
<name>A0A2P5GP71_9ENTR</name>
<dbReference type="Pfam" id="PF12833">
    <property type="entry name" value="HTH_18"/>
    <property type="match status" value="1"/>
</dbReference>
<dbReference type="AlphaFoldDB" id="A0A2P5GP71"/>
<comment type="caution">
    <text evidence="6">The sequence shown here is derived from an EMBL/GenBank/DDBJ whole genome shotgun (WGS) entry which is preliminary data.</text>
</comment>
<dbReference type="InterPro" id="IPR050204">
    <property type="entry name" value="AraC_XylS_family_regulators"/>
</dbReference>
<dbReference type="PROSITE" id="PS00041">
    <property type="entry name" value="HTH_ARAC_FAMILY_1"/>
    <property type="match status" value="1"/>
</dbReference>
<sequence length="282" mass="32297">MSSIHEVSLLPDARHAVTVFKKNILVRYYSQQNAHYEIVIVNSGYGFINGSEQSHFLKPGDFFLKDPTQRYCLTALRNLTIIVIDIIPAGPFLFIRNIDSLMQALCSLYSVDRQPKNIKTDLDAAIILAQDIINYDVNTDDIAAQAQKEIALLKLIIFLRQVVTQTHDCPENTLLDYIYRHCEYKMDWDALCDSFKLSRRTFHRYTERNIGMTPEKIYMMFKLIKVQEMLRTSDFLVGDIARACGFSSTAQLSNAYRKIFSISPSQERVALTASSPLAMVKM</sequence>
<dbReference type="GO" id="GO:0043565">
    <property type="term" value="F:sequence-specific DNA binding"/>
    <property type="evidence" value="ECO:0007669"/>
    <property type="project" value="InterPro"/>
</dbReference>
<dbReference type="SUPFAM" id="SSF51182">
    <property type="entry name" value="RmlC-like cupins"/>
    <property type="match status" value="1"/>
</dbReference>
<evidence type="ECO:0000259" key="4">
    <source>
        <dbReference type="PROSITE" id="PS01124"/>
    </source>
</evidence>
<dbReference type="InterPro" id="IPR018062">
    <property type="entry name" value="HTH_AraC-typ_CS"/>
</dbReference>
<dbReference type="PANTHER" id="PTHR46796:SF13">
    <property type="entry name" value="HTH-TYPE TRANSCRIPTIONAL ACTIVATOR RHAS"/>
    <property type="match status" value="1"/>
</dbReference>
<protein>
    <recommendedName>
        <fullName evidence="4">HTH araC/xylS-type domain-containing protein</fullName>
    </recommendedName>
</protein>
<evidence type="ECO:0000256" key="2">
    <source>
        <dbReference type="ARBA" id="ARBA00023125"/>
    </source>
</evidence>
<keyword evidence="3" id="KW-0804">Transcription</keyword>